<dbReference type="InterPro" id="IPR027417">
    <property type="entry name" value="P-loop_NTPase"/>
</dbReference>
<dbReference type="Gene3D" id="3.40.50.300">
    <property type="entry name" value="P-loop containing nucleotide triphosphate hydrolases"/>
    <property type="match status" value="1"/>
</dbReference>
<protein>
    <recommendedName>
        <fullName evidence="2">ATPase AAA-type core domain-containing protein</fullName>
    </recommendedName>
</protein>
<name>A0A6C0CMQ2_9ZZZZ</name>
<dbReference type="SUPFAM" id="SSF52540">
    <property type="entry name" value="P-loop containing nucleoside triphosphate hydrolases"/>
    <property type="match status" value="1"/>
</dbReference>
<evidence type="ECO:0000313" key="1">
    <source>
        <dbReference type="EMBL" id="QHT06066.1"/>
    </source>
</evidence>
<reference evidence="1" key="1">
    <citation type="journal article" date="2020" name="Nature">
        <title>Giant virus diversity and host interactions through global metagenomics.</title>
        <authorList>
            <person name="Schulz F."/>
            <person name="Roux S."/>
            <person name="Paez-Espino D."/>
            <person name="Jungbluth S."/>
            <person name="Walsh D.A."/>
            <person name="Denef V.J."/>
            <person name="McMahon K.D."/>
            <person name="Konstantinidis K.T."/>
            <person name="Eloe-Fadrosh E.A."/>
            <person name="Kyrpides N.C."/>
            <person name="Woyke T."/>
        </authorList>
    </citation>
    <scope>NUCLEOTIDE SEQUENCE</scope>
    <source>
        <strain evidence="1">GVMAG-M-3300021425-14</strain>
    </source>
</reference>
<dbReference type="EMBL" id="MN739463">
    <property type="protein sequence ID" value="QHT06066.1"/>
    <property type="molecule type" value="Genomic_DNA"/>
</dbReference>
<sequence>MKYLESKFEDYINSCKNINLHKDCQDVLKLVSKPIDKQNNLIFYGPSGIGKYTQALNFIKQFSKTNLKYERKINFNFQNKKTYVFKISDIHYEVDMELLGCNAKLLWNDFFYHIIDILSASPDHTGIILCKNFHKIHSELLDIFYSYMQTLSHKNIKLIYILITEDIGFIPTNILNRCQIIPFKRPTKQSYKKITGKTLNKNYDISKIINIKNIKSNIQQLQQPNKIIVNKIINSIVNYDELKFMTLREQIYEMFIYQLNINYCMWEIIKHFIETKQINNNNIKLVFDRMFIFFKYYNNNYRPIYHLEGFLYYLCKIIHGL</sequence>
<proteinExistence type="predicted"/>
<evidence type="ECO:0008006" key="2">
    <source>
        <dbReference type="Google" id="ProtNLM"/>
    </source>
</evidence>
<dbReference type="AlphaFoldDB" id="A0A6C0CMQ2"/>
<accession>A0A6C0CMQ2</accession>
<organism evidence="1">
    <name type="scientific">viral metagenome</name>
    <dbReference type="NCBI Taxonomy" id="1070528"/>
    <lineage>
        <taxon>unclassified sequences</taxon>
        <taxon>metagenomes</taxon>
        <taxon>organismal metagenomes</taxon>
    </lineage>
</organism>